<evidence type="ECO:0000313" key="2">
    <source>
        <dbReference type="Proteomes" id="UP001231518"/>
    </source>
</evidence>
<keyword evidence="2" id="KW-1185">Reference proteome</keyword>
<protein>
    <submittedName>
        <fullName evidence="1">Uncharacterized protein</fullName>
    </submittedName>
</protein>
<comment type="caution">
    <text evidence="1">The sequence shown here is derived from an EMBL/GenBank/DDBJ whole genome shotgun (WGS) entry which is preliminary data.</text>
</comment>
<reference evidence="1" key="1">
    <citation type="submission" date="2023-03" db="EMBL/GenBank/DDBJ databases">
        <title>Chromosome-level genomes of two armyworms, Mythimna separata and Mythimna loreyi, provide insights into the biosynthesis and reception of sex pheromones.</title>
        <authorList>
            <person name="Zhao H."/>
        </authorList>
    </citation>
    <scope>NUCLEOTIDE SEQUENCE</scope>
    <source>
        <strain evidence="1">BeijingLab</strain>
        <tissue evidence="1">Pupa</tissue>
    </source>
</reference>
<dbReference type="Proteomes" id="UP001231518">
    <property type="component" value="Chromosome 23"/>
</dbReference>
<gene>
    <name evidence="1" type="ORF">PYW07_009623</name>
</gene>
<accession>A0AAD8DNH5</accession>
<dbReference type="AlphaFoldDB" id="A0AAD8DNH5"/>
<evidence type="ECO:0000313" key="1">
    <source>
        <dbReference type="EMBL" id="KAJ8710257.1"/>
    </source>
</evidence>
<dbReference type="EMBL" id="JARGEI010000023">
    <property type="protein sequence ID" value="KAJ8710257.1"/>
    <property type="molecule type" value="Genomic_DNA"/>
</dbReference>
<sequence length="173" mass="20885">MYYVSRMHHRSGIVDVCFQFMKILTVCSRYASKELPVKLTCLHKDKKLQCSTISMIDLQNFHRSFYAINDKVKHDAFLLKHVIAVKTKRRRPMNNVNHYKPRAMQMIVLYRVYSRSQKKMIFVSQKCFLQILHIKRYRIENVVKNYYLKGDFPKENRGGDNRSLKYNFIYKNF</sequence>
<organism evidence="1 2">
    <name type="scientific">Mythimna separata</name>
    <name type="common">Oriental armyworm</name>
    <name type="synonym">Pseudaletia separata</name>
    <dbReference type="NCBI Taxonomy" id="271217"/>
    <lineage>
        <taxon>Eukaryota</taxon>
        <taxon>Metazoa</taxon>
        <taxon>Ecdysozoa</taxon>
        <taxon>Arthropoda</taxon>
        <taxon>Hexapoda</taxon>
        <taxon>Insecta</taxon>
        <taxon>Pterygota</taxon>
        <taxon>Neoptera</taxon>
        <taxon>Endopterygota</taxon>
        <taxon>Lepidoptera</taxon>
        <taxon>Glossata</taxon>
        <taxon>Ditrysia</taxon>
        <taxon>Noctuoidea</taxon>
        <taxon>Noctuidae</taxon>
        <taxon>Noctuinae</taxon>
        <taxon>Hadenini</taxon>
        <taxon>Mythimna</taxon>
    </lineage>
</organism>
<name>A0AAD8DNH5_MYTSE</name>
<proteinExistence type="predicted"/>